<evidence type="ECO:0000313" key="2">
    <source>
        <dbReference type="RefSeq" id="XP_030979258.1"/>
    </source>
</evidence>
<keyword evidence="1" id="KW-1185">Reference proteome</keyword>
<organism evidence="1 2">
    <name type="scientific">Pyricularia grisea</name>
    <name type="common">Crabgrass-specific blast fungus</name>
    <name type="synonym">Magnaporthe grisea</name>
    <dbReference type="NCBI Taxonomy" id="148305"/>
    <lineage>
        <taxon>Eukaryota</taxon>
        <taxon>Fungi</taxon>
        <taxon>Dikarya</taxon>
        <taxon>Ascomycota</taxon>
        <taxon>Pezizomycotina</taxon>
        <taxon>Sordariomycetes</taxon>
        <taxon>Sordariomycetidae</taxon>
        <taxon>Magnaporthales</taxon>
        <taxon>Pyriculariaceae</taxon>
        <taxon>Pyricularia</taxon>
    </lineage>
</organism>
<gene>
    <name evidence="2" type="ORF">PgNI_08218</name>
</gene>
<proteinExistence type="predicted"/>
<protein>
    <submittedName>
        <fullName evidence="2">Uncharacterized protein</fullName>
    </submittedName>
</protein>
<dbReference type="Proteomes" id="UP000515153">
    <property type="component" value="Chromosome V"/>
</dbReference>
<reference evidence="2" key="3">
    <citation type="submission" date="2025-08" db="UniProtKB">
        <authorList>
            <consortium name="RefSeq"/>
        </authorList>
    </citation>
    <scope>IDENTIFICATION</scope>
    <source>
        <strain evidence="2">NI907</strain>
    </source>
</reference>
<dbReference type="KEGG" id="pgri:PgNI_08218"/>
<reference evidence="2" key="2">
    <citation type="submission" date="2019-10" db="EMBL/GenBank/DDBJ databases">
        <authorList>
            <consortium name="NCBI Genome Project"/>
        </authorList>
    </citation>
    <scope>NUCLEOTIDE SEQUENCE</scope>
    <source>
        <strain evidence="2">NI907</strain>
    </source>
</reference>
<dbReference type="GeneID" id="41963126"/>
<sequence length="56" mass="6536">MVNPSQTFEFYTISGHKFEKSDSSVLPVLRRQTDAARRAALVRSLPVHRHFFFSRN</sequence>
<dbReference type="AlphaFoldDB" id="A0A6P8AWG7"/>
<dbReference type="RefSeq" id="XP_030979258.1">
    <property type="nucleotide sequence ID" value="XM_031128217.1"/>
</dbReference>
<accession>A0A6P8AWG7</accession>
<evidence type="ECO:0000313" key="1">
    <source>
        <dbReference type="Proteomes" id="UP000515153"/>
    </source>
</evidence>
<name>A0A6P8AWG7_PYRGI</name>
<reference evidence="1 2" key="1">
    <citation type="journal article" date="2019" name="Mol. Biol. Evol.">
        <title>Blast fungal genomes show frequent chromosomal changes, gene gains and losses, and effector gene turnover.</title>
        <authorList>
            <person name="Gomez Luciano L.B."/>
            <person name="Jason Tsai I."/>
            <person name="Chuma I."/>
            <person name="Tosa Y."/>
            <person name="Chen Y.H."/>
            <person name="Li J.Y."/>
            <person name="Li M.Y."/>
            <person name="Jade Lu M.Y."/>
            <person name="Nakayashiki H."/>
            <person name="Li W.H."/>
        </authorList>
    </citation>
    <scope>NUCLEOTIDE SEQUENCE [LARGE SCALE GENOMIC DNA]</scope>
    <source>
        <strain evidence="1 2">NI907</strain>
    </source>
</reference>